<dbReference type="GO" id="GO:0004197">
    <property type="term" value="F:cysteine-type endopeptidase activity"/>
    <property type="evidence" value="ECO:0007669"/>
    <property type="project" value="InterPro"/>
</dbReference>
<accession>A0A9P8C7V7</accession>
<dbReference type="GO" id="GO:0006508">
    <property type="term" value="P:proteolysis"/>
    <property type="evidence" value="ECO:0007669"/>
    <property type="project" value="InterPro"/>
</dbReference>
<name>A0A9P8C7V7_9HELO</name>
<evidence type="ECO:0000313" key="4">
    <source>
        <dbReference type="Proteomes" id="UP000824998"/>
    </source>
</evidence>
<feature type="compositionally biased region" description="Basic and acidic residues" evidence="1">
    <location>
        <begin position="41"/>
        <end position="56"/>
    </location>
</feature>
<feature type="domain" description="Peptidase C14 caspase" evidence="2">
    <location>
        <begin position="127"/>
        <end position="322"/>
    </location>
</feature>
<feature type="compositionally biased region" description="Polar residues" evidence="1">
    <location>
        <begin position="57"/>
        <end position="74"/>
    </location>
</feature>
<proteinExistence type="predicted"/>
<dbReference type="OrthoDB" id="4760831at2759"/>
<gene>
    <name evidence="3" type="ORF">BJ875DRAFT_493904</name>
</gene>
<feature type="region of interest" description="Disordered" evidence="1">
    <location>
        <begin position="1"/>
        <end position="79"/>
    </location>
</feature>
<organism evidence="3 4">
    <name type="scientific">Amylocarpus encephaloides</name>
    <dbReference type="NCBI Taxonomy" id="45428"/>
    <lineage>
        <taxon>Eukaryota</taxon>
        <taxon>Fungi</taxon>
        <taxon>Dikarya</taxon>
        <taxon>Ascomycota</taxon>
        <taxon>Pezizomycotina</taxon>
        <taxon>Leotiomycetes</taxon>
        <taxon>Helotiales</taxon>
        <taxon>Helotiales incertae sedis</taxon>
        <taxon>Amylocarpus</taxon>
    </lineage>
</organism>
<dbReference type="Pfam" id="PF00656">
    <property type="entry name" value="Peptidase_C14"/>
    <property type="match status" value="1"/>
</dbReference>
<sequence>MKSSNPNLVEVIENRSSQHDQPSAVERPLILPMGATSQDAARSEPTKDSTEVRPDSHNLTTASASAEGEQNTQVFGAPHPSAFNTENDYVWPADFVKVVSKKRVSGRYTSVKVLMFYWINDDLGVQSEVYALAAVLRGDFGFDTRISLIPLYNPQEFVEAQVKSIIDDSPTTLVIFYYAGHGDIEPAIRGGFSESYWSGSVESDLQVAVSSVQKIVEATFSDALLIYDCCAASNPGFMDRESIRPGQNGTTLQLAACRWDDMAEEVGDDSFTSSLIDVLKTAALRAKPLAVSDLYRRISLSLKKKALRRNKKLPSPVLSRLTIKVKFRDIVLPNLTRKALKKRSVHSYVSMMTIATPNNGQNTFLLHPNLVLYSN</sequence>
<protein>
    <recommendedName>
        <fullName evidence="2">Peptidase C14 caspase domain-containing protein</fullName>
    </recommendedName>
</protein>
<keyword evidence="4" id="KW-1185">Reference proteome</keyword>
<reference evidence="3" key="1">
    <citation type="journal article" date="2021" name="IMA Fungus">
        <title>Genomic characterization of three marine fungi, including Emericellopsis atlantica sp. nov. with signatures of a generalist lifestyle and marine biomass degradation.</title>
        <authorList>
            <person name="Hagestad O.C."/>
            <person name="Hou L."/>
            <person name="Andersen J.H."/>
            <person name="Hansen E.H."/>
            <person name="Altermark B."/>
            <person name="Li C."/>
            <person name="Kuhnert E."/>
            <person name="Cox R.J."/>
            <person name="Crous P.W."/>
            <person name="Spatafora J.W."/>
            <person name="Lail K."/>
            <person name="Amirebrahimi M."/>
            <person name="Lipzen A."/>
            <person name="Pangilinan J."/>
            <person name="Andreopoulos W."/>
            <person name="Hayes R.D."/>
            <person name="Ng V."/>
            <person name="Grigoriev I.V."/>
            <person name="Jackson S.A."/>
            <person name="Sutton T.D.S."/>
            <person name="Dobson A.D.W."/>
            <person name="Rama T."/>
        </authorList>
    </citation>
    <scope>NUCLEOTIDE SEQUENCE</scope>
    <source>
        <strain evidence="3">TRa018bII</strain>
    </source>
</reference>
<evidence type="ECO:0000256" key="1">
    <source>
        <dbReference type="SAM" id="MobiDB-lite"/>
    </source>
</evidence>
<dbReference type="Proteomes" id="UP000824998">
    <property type="component" value="Unassembled WGS sequence"/>
</dbReference>
<comment type="caution">
    <text evidence="3">The sequence shown here is derived from an EMBL/GenBank/DDBJ whole genome shotgun (WGS) entry which is preliminary data.</text>
</comment>
<evidence type="ECO:0000259" key="2">
    <source>
        <dbReference type="Pfam" id="PF00656"/>
    </source>
</evidence>
<dbReference type="EMBL" id="MU251400">
    <property type="protein sequence ID" value="KAG9236760.1"/>
    <property type="molecule type" value="Genomic_DNA"/>
</dbReference>
<evidence type="ECO:0000313" key="3">
    <source>
        <dbReference type="EMBL" id="KAG9236760.1"/>
    </source>
</evidence>
<dbReference type="AlphaFoldDB" id="A0A9P8C7V7"/>
<dbReference type="InterPro" id="IPR011600">
    <property type="entry name" value="Pept_C14_caspase"/>
</dbReference>